<dbReference type="EMBL" id="JBHSMK010000002">
    <property type="protein sequence ID" value="MFC5435019.1"/>
    <property type="molecule type" value="Genomic_DNA"/>
</dbReference>
<organism evidence="1 2">
    <name type="scientific">Rhodanobacter umsongensis</name>
    <dbReference type="NCBI Taxonomy" id="633153"/>
    <lineage>
        <taxon>Bacteria</taxon>
        <taxon>Pseudomonadati</taxon>
        <taxon>Pseudomonadota</taxon>
        <taxon>Gammaproteobacteria</taxon>
        <taxon>Lysobacterales</taxon>
        <taxon>Rhodanobacteraceae</taxon>
        <taxon>Rhodanobacter</taxon>
    </lineage>
</organism>
<proteinExistence type="predicted"/>
<dbReference type="PROSITE" id="PS51257">
    <property type="entry name" value="PROKAR_LIPOPROTEIN"/>
    <property type="match status" value="1"/>
</dbReference>
<sequence>MTMQRWPIAAAVTCAAAAGCSETPQGIAAQTARRPQQAGPTHPLVTAAHLAGVEAAGLTGDQRAMQGHIEAMHTDKMRSMHLADPSRRIDHEAARAAARPLQEGVQSAVWIDNADLLVLVGGGSRGKLTGPR</sequence>
<dbReference type="Proteomes" id="UP001596013">
    <property type="component" value="Unassembled WGS sequence"/>
</dbReference>
<evidence type="ECO:0000313" key="1">
    <source>
        <dbReference type="EMBL" id="MFC5435019.1"/>
    </source>
</evidence>
<protein>
    <submittedName>
        <fullName evidence="1">Uncharacterized protein</fullName>
    </submittedName>
</protein>
<keyword evidence="2" id="KW-1185">Reference proteome</keyword>
<evidence type="ECO:0000313" key="2">
    <source>
        <dbReference type="Proteomes" id="UP001596013"/>
    </source>
</evidence>
<reference evidence="2" key="1">
    <citation type="journal article" date="2019" name="Int. J. Syst. Evol. Microbiol.">
        <title>The Global Catalogue of Microorganisms (GCM) 10K type strain sequencing project: providing services to taxonomists for standard genome sequencing and annotation.</title>
        <authorList>
            <consortium name="The Broad Institute Genomics Platform"/>
            <consortium name="The Broad Institute Genome Sequencing Center for Infectious Disease"/>
            <person name="Wu L."/>
            <person name="Ma J."/>
        </authorList>
    </citation>
    <scope>NUCLEOTIDE SEQUENCE [LARGE SCALE GENOMIC DNA]</scope>
    <source>
        <strain evidence="2">JCM 17130</strain>
    </source>
</reference>
<name>A0ABW0JGF4_9GAMM</name>
<accession>A0ABW0JGF4</accession>
<dbReference type="RefSeq" id="WP_377300924.1">
    <property type="nucleotide sequence ID" value="NZ_JBHSMK010000002.1"/>
</dbReference>
<gene>
    <name evidence="1" type="ORF">ACFPME_00460</name>
</gene>
<comment type="caution">
    <text evidence="1">The sequence shown here is derived from an EMBL/GenBank/DDBJ whole genome shotgun (WGS) entry which is preliminary data.</text>
</comment>